<dbReference type="InterPro" id="IPR041252">
    <property type="entry name" value="RL"/>
</dbReference>
<dbReference type="GO" id="GO:1990817">
    <property type="term" value="F:poly(A) RNA polymerase activity"/>
    <property type="evidence" value="ECO:0007669"/>
    <property type="project" value="TreeGrafter"/>
</dbReference>
<evidence type="ECO:0000256" key="2">
    <source>
        <dbReference type="ARBA" id="ARBA00001946"/>
    </source>
</evidence>
<protein>
    <submittedName>
        <fullName evidence="9">Mitochondrial poly(A) polymerase</fullName>
    </submittedName>
</protein>
<dbReference type="GO" id="GO:0046872">
    <property type="term" value="F:metal ion binding"/>
    <property type="evidence" value="ECO:0007669"/>
    <property type="project" value="UniProtKB-KW"/>
</dbReference>
<dbReference type="STRING" id="7868.ENSCMIP00000009886"/>
<dbReference type="InterPro" id="IPR054708">
    <property type="entry name" value="MTPAP-like_central"/>
</dbReference>
<dbReference type="GO" id="GO:0031123">
    <property type="term" value="P:RNA 3'-end processing"/>
    <property type="evidence" value="ECO:0007669"/>
    <property type="project" value="TreeGrafter"/>
</dbReference>
<evidence type="ECO:0000259" key="8">
    <source>
        <dbReference type="Pfam" id="PF22600"/>
    </source>
</evidence>
<dbReference type="Proteomes" id="UP000314986">
    <property type="component" value="Unassembled WGS sequence"/>
</dbReference>
<dbReference type="SUPFAM" id="SSF81301">
    <property type="entry name" value="Nucleotidyltransferase"/>
    <property type="match status" value="1"/>
</dbReference>
<dbReference type="Gene3D" id="3.30.460.10">
    <property type="entry name" value="Beta Polymerase, domain 2"/>
    <property type="match status" value="1"/>
</dbReference>
<dbReference type="AlphaFoldDB" id="A0A4W3H2E5"/>
<evidence type="ECO:0000256" key="5">
    <source>
        <dbReference type="ARBA" id="ARBA00022842"/>
    </source>
</evidence>
<evidence type="ECO:0000313" key="10">
    <source>
        <dbReference type="Proteomes" id="UP000314986"/>
    </source>
</evidence>
<organism evidence="9 10">
    <name type="scientific">Callorhinchus milii</name>
    <name type="common">Ghost shark</name>
    <dbReference type="NCBI Taxonomy" id="7868"/>
    <lineage>
        <taxon>Eukaryota</taxon>
        <taxon>Metazoa</taxon>
        <taxon>Chordata</taxon>
        <taxon>Craniata</taxon>
        <taxon>Vertebrata</taxon>
        <taxon>Chondrichthyes</taxon>
        <taxon>Holocephali</taxon>
        <taxon>Chimaeriformes</taxon>
        <taxon>Callorhinchidae</taxon>
        <taxon>Callorhinchus</taxon>
    </lineage>
</organism>
<dbReference type="InterPro" id="IPR043519">
    <property type="entry name" value="NT_sf"/>
</dbReference>
<evidence type="ECO:0000259" key="7">
    <source>
        <dbReference type="Pfam" id="PF17797"/>
    </source>
</evidence>
<reference evidence="9" key="5">
    <citation type="submission" date="2025-09" db="UniProtKB">
        <authorList>
            <consortium name="Ensembl"/>
        </authorList>
    </citation>
    <scope>IDENTIFICATION</scope>
</reference>
<dbReference type="GeneTree" id="ENSGT00940000158582"/>
<dbReference type="GO" id="GO:0005739">
    <property type="term" value="C:mitochondrion"/>
    <property type="evidence" value="ECO:0007669"/>
    <property type="project" value="TreeGrafter"/>
</dbReference>
<proteinExistence type="predicted"/>
<dbReference type="Gene3D" id="1.10.1410.10">
    <property type="match status" value="1"/>
</dbReference>
<comment type="cofactor">
    <cofactor evidence="2">
        <name>Mg(2+)</name>
        <dbReference type="ChEBI" id="CHEBI:18420"/>
    </cofactor>
</comment>
<feature type="domain" description="RL" evidence="7">
    <location>
        <begin position="36"/>
        <end position="105"/>
    </location>
</feature>
<dbReference type="OMA" id="LRFDNDM"/>
<evidence type="ECO:0000259" key="6">
    <source>
        <dbReference type="Pfam" id="PF03828"/>
    </source>
</evidence>
<dbReference type="InParanoid" id="A0A4W3H2E5"/>
<evidence type="ECO:0000256" key="3">
    <source>
        <dbReference type="ARBA" id="ARBA00022679"/>
    </source>
</evidence>
<keyword evidence="4" id="KW-0479">Metal-binding</keyword>
<dbReference type="PANTHER" id="PTHR12271:SF133">
    <property type="entry name" value="POLY(A) RNA POLYMERASE, MITOCHONDRIAL"/>
    <property type="match status" value="1"/>
</dbReference>
<evidence type="ECO:0000256" key="4">
    <source>
        <dbReference type="ARBA" id="ARBA00022723"/>
    </source>
</evidence>
<keyword evidence="10" id="KW-1185">Reference proteome</keyword>
<evidence type="ECO:0000313" key="9">
    <source>
        <dbReference type="Ensembl" id="ENSCMIP00000009886.1"/>
    </source>
</evidence>
<reference evidence="10" key="1">
    <citation type="journal article" date="2006" name="Science">
        <title>Ancient noncoding elements conserved in the human genome.</title>
        <authorList>
            <person name="Venkatesh B."/>
            <person name="Kirkness E.F."/>
            <person name="Loh Y.H."/>
            <person name="Halpern A.L."/>
            <person name="Lee A.P."/>
            <person name="Johnson J."/>
            <person name="Dandona N."/>
            <person name="Viswanathan L.D."/>
            <person name="Tay A."/>
            <person name="Venter J.C."/>
            <person name="Strausberg R.L."/>
            <person name="Brenner S."/>
        </authorList>
    </citation>
    <scope>NUCLEOTIDE SEQUENCE [LARGE SCALE GENOMIC DNA]</scope>
</reference>
<reference evidence="10" key="3">
    <citation type="journal article" date="2014" name="Nature">
        <title>Elephant shark genome provides unique insights into gnathostome evolution.</title>
        <authorList>
            <consortium name="International Elephant Shark Genome Sequencing Consortium"/>
            <person name="Venkatesh B."/>
            <person name="Lee A.P."/>
            <person name="Ravi V."/>
            <person name="Maurya A.K."/>
            <person name="Lian M.M."/>
            <person name="Swann J.B."/>
            <person name="Ohta Y."/>
            <person name="Flajnik M.F."/>
            <person name="Sutoh Y."/>
            <person name="Kasahara M."/>
            <person name="Hoon S."/>
            <person name="Gangu V."/>
            <person name="Roy S.W."/>
            <person name="Irimia M."/>
            <person name="Korzh V."/>
            <person name="Kondrychyn I."/>
            <person name="Lim Z.W."/>
            <person name="Tay B.H."/>
            <person name="Tohari S."/>
            <person name="Kong K.W."/>
            <person name="Ho S."/>
            <person name="Lorente-Galdos B."/>
            <person name="Quilez J."/>
            <person name="Marques-Bonet T."/>
            <person name="Raney B.J."/>
            <person name="Ingham P.W."/>
            <person name="Tay A."/>
            <person name="Hillier L.W."/>
            <person name="Minx P."/>
            <person name="Boehm T."/>
            <person name="Wilson R.K."/>
            <person name="Brenner S."/>
            <person name="Warren W.C."/>
        </authorList>
    </citation>
    <scope>NUCLEOTIDE SEQUENCE [LARGE SCALE GENOMIC DNA]</scope>
</reference>
<dbReference type="Pfam" id="PF03828">
    <property type="entry name" value="PAP_assoc"/>
    <property type="match status" value="1"/>
</dbReference>
<dbReference type="Ensembl" id="ENSCMIT00000010151.1">
    <property type="protein sequence ID" value="ENSCMIP00000009886.1"/>
    <property type="gene ID" value="ENSCMIG00000005214.1"/>
</dbReference>
<reference evidence="10" key="2">
    <citation type="journal article" date="2007" name="PLoS Biol.">
        <title>Survey sequencing and comparative analysis of the elephant shark (Callorhinchus milii) genome.</title>
        <authorList>
            <person name="Venkatesh B."/>
            <person name="Kirkness E.F."/>
            <person name="Loh Y.H."/>
            <person name="Halpern A.L."/>
            <person name="Lee A.P."/>
            <person name="Johnson J."/>
            <person name="Dandona N."/>
            <person name="Viswanathan L.D."/>
            <person name="Tay A."/>
            <person name="Venter J.C."/>
            <person name="Strausberg R.L."/>
            <person name="Brenner S."/>
        </authorList>
    </citation>
    <scope>NUCLEOTIDE SEQUENCE [LARGE SCALE GENOMIC DNA]</scope>
</reference>
<reference evidence="9" key="4">
    <citation type="submission" date="2025-08" db="UniProtKB">
        <authorList>
            <consortium name="Ensembl"/>
        </authorList>
    </citation>
    <scope>IDENTIFICATION</scope>
</reference>
<accession>A0A4W3H2E5</accession>
<dbReference type="PANTHER" id="PTHR12271">
    <property type="entry name" value="POLY A POLYMERASE CID PAP -RELATED"/>
    <property type="match status" value="1"/>
</dbReference>
<dbReference type="Pfam" id="PF17797">
    <property type="entry name" value="RL"/>
    <property type="match status" value="1"/>
</dbReference>
<dbReference type="SUPFAM" id="SSF81631">
    <property type="entry name" value="PAP/OAS1 substrate-binding domain"/>
    <property type="match status" value="1"/>
</dbReference>
<evidence type="ECO:0000256" key="1">
    <source>
        <dbReference type="ARBA" id="ARBA00001936"/>
    </source>
</evidence>
<sequence>MHFSHFFNNNYFNFEFLQDVYVPFSGTLESTVTKKTFSAFLAERLEQAERTVLISCPPNINEKKFYKYLSHYGTINNYFFYETFGAYAVVEFSGTEDIAALKESTCIPRLQHECAVPFKSRLFNLRKNNVGELSTAQSSVQCLKLSAIPHSELLRKISGAETIDQQLHTVCEEYQLTEENTRLRFLVCSLVKDIAAAYFPECSIKPFGSSVNNFGKMGCDLDMFLDLDGISGRNNVKPTGAFSVEYHTKRVASERVATQSILSVIGECIDQFAPGCVGIQKILNARCPLVRFSHQPSGFQCDLTANNRIAMRSTELLYIYADIDPRVRALVFSIRCWARVHGITSSIPGAWITNFSLTMMVLFFLQRRKSPIIQTLDQLRDLAGPKDKLAIGGHDCTFVTDVSKLKPSQNRETLEQLLQEFFEYYGSFPFKGMSINIRKGREQNKPEVSPLHIQNPFEQSLNVSKNVNQTQLDKFVKAARESAWILQQEGMNHSTTKSEHWGLATLLIPSTQVSEGKGRKKRREPASERIKHLLESLKRTNRQVKM</sequence>
<dbReference type="Pfam" id="PF22600">
    <property type="entry name" value="MTPAP-like_central"/>
    <property type="match status" value="1"/>
</dbReference>
<name>A0A4W3H2E5_CALMI</name>
<comment type="cofactor">
    <cofactor evidence="1">
        <name>Mn(2+)</name>
        <dbReference type="ChEBI" id="CHEBI:29035"/>
    </cofactor>
</comment>
<feature type="domain" description="Poly(A) RNA polymerase mitochondrial-like central palm" evidence="8">
    <location>
        <begin position="163"/>
        <end position="321"/>
    </location>
</feature>
<keyword evidence="5" id="KW-0460">Magnesium</keyword>
<feature type="domain" description="PAP-associated" evidence="6">
    <location>
        <begin position="414"/>
        <end position="459"/>
    </location>
</feature>
<dbReference type="CDD" id="cd05402">
    <property type="entry name" value="NT_PAP_TUTase"/>
    <property type="match status" value="1"/>
</dbReference>
<keyword evidence="3" id="KW-0808">Transferase</keyword>
<dbReference type="InterPro" id="IPR002058">
    <property type="entry name" value="PAP_assoc"/>
</dbReference>